<dbReference type="SMART" id="SM00225">
    <property type="entry name" value="BTB"/>
    <property type="match status" value="1"/>
</dbReference>
<dbReference type="InterPro" id="IPR011333">
    <property type="entry name" value="SKP1/BTB/POZ_sf"/>
</dbReference>
<dbReference type="Proteomes" id="UP001363622">
    <property type="component" value="Unassembled WGS sequence"/>
</dbReference>
<comment type="caution">
    <text evidence="2">The sequence shown here is derived from an EMBL/GenBank/DDBJ whole genome shotgun (WGS) entry which is preliminary data.</text>
</comment>
<evidence type="ECO:0000313" key="3">
    <source>
        <dbReference type="Proteomes" id="UP001363622"/>
    </source>
</evidence>
<accession>A0ABR1KI44</accession>
<proteinExistence type="predicted"/>
<dbReference type="Pfam" id="PF00651">
    <property type="entry name" value="BTB"/>
    <property type="match status" value="1"/>
</dbReference>
<evidence type="ECO:0000313" key="2">
    <source>
        <dbReference type="EMBL" id="KAK7515408.1"/>
    </source>
</evidence>
<protein>
    <submittedName>
        <fullName evidence="2">BTB/POZ protein</fullName>
    </submittedName>
</protein>
<sequence length="345" mass="39358">MGSDLTRVSSTRDMSFIDISEWDPHFEQNIEPKDESATRPFSRLLESGDFSDLKIHCEDAVWKVHKAIICSQSEFFRAACNPRHGFKEATSGVIELHEVNRYIIQAVIDFLHTGAYEIPKEAYDVLHDFNETILHINVYRAADIYQVLGLKQAALEGAQEHVSLPNNHRLKEIIDAAYVIPEKRSLTLRNYLANEVARGMDEMLDCSTQTSWLWCTLGNCPPLFLRDLVFVLQGSARARRHILNKVCQNITLFCPERSRGTEFSIEDLCNDGRLYVEAVEIQVLLRSGIRRSVRPVPSSLSRDFFQGAFEYRRADWNMQNAWSLPLSCGSLGEERAKSARSLGMI</sequence>
<dbReference type="EMBL" id="JBBPHU010000007">
    <property type="protein sequence ID" value="KAK7515408.1"/>
    <property type="molecule type" value="Genomic_DNA"/>
</dbReference>
<dbReference type="PROSITE" id="PS50097">
    <property type="entry name" value="BTB"/>
    <property type="match status" value="1"/>
</dbReference>
<name>A0ABR1KI44_9PEZI</name>
<dbReference type="PANTHER" id="PTHR47843">
    <property type="entry name" value="BTB DOMAIN-CONTAINING PROTEIN-RELATED"/>
    <property type="match status" value="1"/>
</dbReference>
<evidence type="ECO:0000259" key="1">
    <source>
        <dbReference type="PROSITE" id="PS50097"/>
    </source>
</evidence>
<dbReference type="Gene3D" id="3.30.710.10">
    <property type="entry name" value="Potassium Channel Kv1.1, Chain A"/>
    <property type="match status" value="1"/>
</dbReference>
<gene>
    <name evidence="2" type="ORF">IWZ03DRAFT_379394</name>
</gene>
<dbReference type="CDD" id="cd18186">
    <property type="entry name" value="BTB_POZ_ZBTB_KLHL-like"/>
    <property type="match status" value="1"/>
</dbReference>
<organism evidence="2 3">
    <name type="scientific">Phyllosticta citriasiana</name>
    <dbReference type="NCBI Taxonomy" id="595635"/>
    <lineage>
        <taxon>Eukaryota</taxon>
        <taxon>Fungi</taxon>
        <taxon>Dikarya</taxon>
        <taxon>Ascomycota</taxon>
        <taxon>Pezizomycotina</taxon>
        <taxon>Dothideomycetes</taxon>
        <taxon>Dothideomycetes incertae sedis</taxon>
        <taxon>Botryosphaeriales</taxon>
        <taxon>Phyllostictaceae</taxon>
        <taxon>Phyllosticta</taxon>
    </lineage>
</organism>
<dbReference type="SUPFAM" id="SSF54695">
    <property type="entry name" value="POZ domain"/>
    <property type="match status" value="1"/>
</dbReference>
<dbReference type="InterPro" id="IPR000210">
    <property type="entry name" value="BTB/POZ_dom"/>
</dbReference>
<keyword evidence="3" id="KW-1185">Reference proteome</keyword>
<feature type="domain" description="BTB" evidence="1">
    <location>
        <begin position="51"/>
        <end position="120"/>
    </location>
</feature>
<dbReference type="PANTHER" id="PTHR47843:SF5">
    <property type="entry name" value="BTB_POZ DOMAIN PROTEIN"/>
    <property type="match status" value="1"/>
</dbReference>
<reference evidence="2 3" key="1">
    <citation type="submission" date="2024-04" db="EMBL/GenBank/DDBJ databases">
        <title>Phyllosticta paracitricarpa is synonymous to the EU quarantine fungus P. citricarpa based on phylogenomic analyses.</title>
        <authorList>
            <consortium name="Lawrence Berkeley National Laboratory"/>
            <person name="Van Ingen-Buijs V.A."/>
            <person name="Van Westerhoven A.C."/>
            <person name="Haridas S."/>
            <person name="Skiadas P."/>
            <person name="Martin F."/>
            <person name="Groenewald J.Z."/>
            <person name="Crous P.W."/>
            <person name="Seidl M.F."/>
        </authorList>
    </citation>
    <scope>NUCLEOTIDE SEQUENCE [LARGE SCALE GENOMIC DNA]</scope>
    <source>
        <strain evidence="2 3">CBS 123371</strain>
    </source>
</reference>